<gene>
    <name evidence="1" type="ORF">SAMN04487989_1023</name>
</gene>
<dbReference type="EMBL" id="FOVN01000002">
    <property type="protein sequence ID" value="SFN61076.1"/>
    <property type="molecule type" value="Genomic_DNA"/>
</dbReference>
<evidence type="ECO:0000313" key="1">
    <source>
        <dbReference type="EMBL" id="SFN61076.1"/>
    </source>
</evidence>
<name>A0A1I5AF22_9FLAO</name>
<evidence type="ECO:0000313" key="2">
    <source>
        <dbReference type="Proteomes" id="UP000198705"/>
    </source>
</evidence>
<proteinExistence type="predicted"/>
<dbReference type="RefSeq" id="WP_245758201.1">
    <property type="nucleotide sequence ID" value="NZ_FOVN01000002.1"/>
</dbReference>
<sequence>MKTIFTLILFMSTINQYAQKTIPNAIENEVKTALNYFPALRHVGIEIKFKKNIKKSTMLAQPKLGSFFKPKEYREYVILISERFKISDKEFSTKDIPSDILIGWIGHELGHILDYQNRSNINLIWFGIKYLISDNHIIEAERAADTFAVNQGMESYILKTKDFILNNANITPSYKLRIEKYYLSPEEIMEIVNKRDGIIPDKATTAN</sequence>
<keyword evidence="2" id="KW-1185">Reference proteome</keyword>
<accession>A0A1I5AF22</accession>
<protein>
    <submittedName>
        <fullName evidence="1">Uncharacterized protein</fullName>
    </submittedName>
</protein>
<reference evidence="2" key="1">
    <citation type="submission" date="2016-10" db="EMBL/GenBank/DDBJ databases">
        <authorList>
            <person name="Varghese N."/>
            <person name="Submissions S."/>
        </authorList>
    </citation>
    <scope>NUCLEOTIDE SEQUENCE [LARGE SCALE GENOMIC DNA]</scope>
    <source>
        <strain evidence="2">DSM 23925</strain>
    </source>
</reference>
<dbReference type="Proteomes" id="UP000198705">
    <property type="component" value="Unassembled WGS sequence"/>
</dbReference>
<organism evidence="1 2">
    <name type="scientific">Bizionia echini</name>
    <dbReference type="NCBI Taxonomy" id="649333"/>
    <lineage>
        <taxon>Bacteria</taxon>
        <taxon>Pseudomonadati</taxon>
        <taxon>Bacteroidota</taxon>
        <taxon>Flavobacteriia</taxon>
        <taxon>Flavobacteriales</taxon>
        <taxon>Flavobacteriaceae</taxon>
        <taxon>Bizionia</taxon>
    </lineage>
</organism>
<dbReference type="STRING" id="649333.SAMN04487989_1023"/>
<dbReference type="AlphaFoldDB" id="A0A1I5AF22"/>